<dbReference type="PANTHER" id="PTHR35393">
    <property type="entry name" value="CHROMOSOME 1, WHOLE GENOME SHOTGUN SEQUENCE"/>
    <property type="match status" value="1"/>
</dbReference>
<protein>
    <recommendedName>
        <fullName evidence="2">SigF-like NTF2-like domain-containing protein</fullName>
    </recommendedName>
</protein>
<dbReference type="EMBL" id="GL883101">
    <property type="protein sequence ID" value="EGG08404.1"/>
    <property type="molecule type" value="Genomic_DNA"/>
</dbReference>
<dbReference type="HOGENOM" id="CLU_079426_2_0_1"/>
<dbReference type="STRING" id="747676.F4RGY4"/>
<keyword evidence="1" id="KW-0472">Membrane</keyword>
<keyword evidence="1" id="KW-0812">Transmembrane</keyword>
<evidence type="ECO:0000256" key="1">
    <source>
        <dbReference type="SAM" id="Phobius"/>
    </source>
</evidence>
<evidence type="ECO:0000313" key="4">
    <source>
        <dbReference type="Proteomes" id="UP000001072"/>
    </source>
</evidence>
<accession>F4RGY4</accession>
<name>F4RGY4_MELLP</name>
<dbReference type="OrthoDB" id="2344312at2759"/>
<dbReference type="KEGG" id="mlr:MELLADRAFT_61917"/>
<dbReference type="AlphaFoldDB" id="F4RGY4"/>
<dbReference type="InParanoid" id="F4RGY4"/>
<dbReference type="Pfam" id="PF24840">
    <property type="entry name" value="NTF2_SigF"/>
    <property type="match status" value="1"/>
</dbReference>
<proteinExistence type="predicted"/>
<dbReference type="Proteomes" id="UP000001072">
    <property type="component" value="Unassembled WGS sequence"/>
</dbReference>
<feature type="domain" description="SigF-like NTF2-like" evidence="2">
    <location>
        <begin position="1"/>
        <end position="170"/>
    </location>
</feature>
<sequence length="178" mass="20640">MNDPVKELPDVVRACAETYEATKIANYLDTYFTENAFILHPLINQPARVHGKEYLKGIYKVYRIFLINNQVRFHAVTFNENKTQAALEFTERLEPRFLPAGLFVFHIKCLSRLDLEKSSDGKYRITRQDDQFVSDLNVLGILPFNQILVSMITFMKSFAGFWVAIIGKYLLEKEFFGA</sequence>
<dbReference type="RefSeq" id="XP_007408602.1">
    <property type="nucleotide sequence ID" value="XM_007408540.1"/>
</dbReference>
<dbReference type="VEuPathDB" id="FungiDB:MELLADRAFT_61917"/>
<dbReference type="PANTHER" id="PTHR35393:SF1">
    <property type="entry name" value="SNOAL-LIKE DOMAIN-CONTAINING PROTEIN"/>
    <property type="match status" value="1"/>
</dbReference>
<evidence type="ECO:0000259" key="2">
    <source>
        <dbReference type="Pfam" id="PF24840"/>
    </source>
</evidence>
<dbReference type="GeneID" id="18929811"/>
<dbReference type="InterPro" id="IPR057514">
    <property type="entry name" value="NTF2_SigF"/>
</dbReference>
<dbReference type="eggNOG" id="ENOG502S534">
    <property type="taxonomic scope" value="Eukaryota"/>
</dbReference>
<evidence type="ECO:0000313" key="3">
    <source>
        <dbReference type="EMBL" id="EGG08404.1"/>
    </source>
</evidence>
<keyword evidence="4" id="KW-1185">Reference proteome</keyword>
<gene>
    <name evidence="3" type="ORF">MELLADRAFT_61917</name>
</gene>
<feature type="transmembrane region" description="Helical" evidence="1">
    <location>
        <begin position="147"/>
        <end position="171"/>
    </location>
</feature>
<organism evidence="4">
    <name type="scientific">Melampsora larici-populina (strain 98AG31 / pathotype 3-4-7)</name>
    <name type="common">Poplar leaf rust fungus</name>
    <dbReference type="NCBI Taxonomy" id="747676"/>
    <lineage>
        <taxon>Eukaryota</taxon>
        <taxon>Fungi</taxon>
        <taxon>Dikarya</taxon>
        <taxon>Basidiomycota</taxon>
        <taxon>Pucciniomycotina</taxon>
        <taxon>Pucciniomycetes</taxon>
        <taxon>Pucciniales</taxon>
        <taxon>Melampsoraceae</taxon>
        <taxon>Melampsora</taxon>
    </lineage>
</organism>
<keyword evidence="1" id="KW-1133">Transmembrane helix</keyword>
<reference evidence="4" key="1">
    <citation type="journal article" date="2011" name="Proc. Natl. Acad. Sci. U.S.A.">
        <title>Obligate biotrophy features unraveled by the genomic analysis of rust fungi.</title>
        <authorList>
            <person name="Duplessis S."/>
            <person name="Cuomo C.A."/>
            <person name="Lin Y.-C."/>
            <person name="Aerts A."/>
            <person name="Tisserant E."/>
            <person name="Veneault-Fourrey C."/>
            <person name="Joly D.L."/>
            <person name="Hacquard S."/>
            <person name="Amselem J."/>
            <person name="Cantarel B.L."/>
            <person name="Chiu R."/>
            <person name="Coutinho P.M."/>
            <person name="Feau N."/>
            <person name="Field M."/>
            <person name="Frey P."/>
            <person name="Gelhaye E."/>
            <person name="Goldberg J."/>
            <person name="Grabherr M.G."/>
            <person name="Kodira C.D."/>
            <person name="Kohler A."/>
            <person name="Kuees U."/>
            <person name="Lindquist E.A."/>
            <person name="Lucas S.M."/>
            <person name="Mago R."/>
            <person name="Mauceli E."/>
            <person name="Morin E."/>
            <person name="Murat C."/>
            <person name="Pangilinan J.L."/>
            <person name="Park R."/>
            <person name="Pearson M."/>
            <person name="Quesneville H."/>
            <person name="Rouhier N."/>
            <person name="Sakthikumar S."/>
            <person name="Salamov A.A."/>
            <person name="Schmutz J."/>
            <person name="Selles B."/>
            <person name="Shapiro H."/>
            <person name="Tanguay P."/>
            <person name="Tuskan G.A."/>
            <person name="Henrissat B."/>
            <person name="Van de Peer Y."/>
            <person name="Rouze P."/>
            <person name="Ellis J.G."/>
            <person name="Dodds P.N."/>
            <person name="Schein J.E."/>
            <person name="Zhong S."/>
            <person name="Hamelin R.C."/>
            <person name="Grigoriev I.V."/>
            <person name="Szabo L.J."/>
            <person name="Martin F."/>
        </authorList>
    </citation>
    <scope>NUCLEOTIDE SEQUENCE [LARGE SCALE GENOMIC DNA]</scope>
    <source>
        <strain evidence="4">98AG31 / pathotype 3-4-7</strain>
    </source>
</reference>